<dbReference type="InterPro" id="IPR036097">
    <property type="entry name" value="HisK_dim/P_sf"/>
</dbReference>
<protein>
    <recommendedName>
        <fullName evidence="3">histidine kinase</fullName>
        <ecNumber evidence="3">2.7.13.3</ecNumber>
    </recommendedName>
</protein>
<dbReference type="RefSeq" id="WP_187429518.1">
    <property type="nucleotide sequence ID" value="NZ_CP143423.1"/>
</dbReference>
<evidence type="ECO:0000256" key="1">
    <source>
        <dbReference type="ARBA" id="ARBA00000085"/>
    </source>
</evidence>
<dbReference type="EMBL" id="CP143423">
    <property type="protein sequence ID" value="WVX51009.1"/>
    <property type="molecule type" value="Genomic_DNA"/>
</dbReference>
<evidence type="ECO:0000256" key="9">
    <source>
        <dbReference type="ARBA" id="ARBA00022741"/>
    </source>
</evidence>
<keyword evidence="12 15" id="KW-1133">Transmembrane helix</keyword>
<gene>
    <name evidence="18" type="primary">sasA_10</name>
    <name evidence="18" type="ORF">ROLI_041100</name>
</gene>
<feature type="domain" description="HAMP" evidence="17">
    <location>
        <begin position="188"/>
        <end position="240"/>
    </location>
</feature>
<dbReference type="InterPro" id="IPR003661">
    <property type="entry name" value="HisK_dim/P_dom"/>
</dbReference>
<proteinExistence type="predicted"/>
<dbReference type="CDD" id="cd00075">
    <property type="entry name" value="HATPase"/>
    <property type="match status" value="1"/>
</dbReference>
<dbReference type="Pfam" id="PF00672">
    <property type="entry name" value="HAMP"/>
    <property type="match status" value="1"/>
</dbReference>
<dbReference type="InterPro" id="IPR036890">
    <property type="entry name" value="HATPase_C_sf"/>
</dbReference>
<keyword evidence="6" id="KW-0597">Phosphoprotein</keyword>
<dbReference type="SUPFAM" id="SSF47384">
    <property type="entry name" value="Homodimeric domain of signal transducing histidine kinase"/>
    <property type="match status" value="1"/>
</dbReference>
<dbReference type="Proteomes" id="UP001318682">
    <property type="component" value="Chromosome"/>
</dbReference>
<feature type="transmembrane region" description="Helical" evidence="15">
    <location>
        <begin position="12"/>
        <end position="33"/>
    </location>
</feature>
<evidence type="ECO:0000256" key="2">
    <source>
        <dbReference type="ARBA" id="ARBA00004429"/>
    </source>
</evidence>
<feature type="domain" description="Histidine kinase" evidence="16">
    <location>
        <begin position="248"/>
        <end position="441"/>
    </location>
</feature>
<evidence type="ECO:0000259" key="16">
    <source>
        <dbReference type="PROSITE" id="PS50109"/>
    </source>
</evidence>
<keyword evidence="19" id="KW-1185">Reference proteome</keyword>
<dbReference type="PANTHER" id="PTHR44936">
    <property type="entry name" value="SENSOR PROTEIN CREC"/>
    <property type="match status" value="1"/>
</dbReference>
<dbReference type="GO" id="GO:0016740">
    <property type="term" value="F:transferase activity"/>
    <property type="evidence" value="ECO:0007669"/>
    <property type="project" value="UniProtKB-KW"/>
</dbReference>
<evidence type="ECO:0000256" key="5">
    <source>
        <dbReference type="ARBA" id="ARBA00022519"/>
    </source>
</evidence>
<keyword evidence="7 18" id="KW-0808">Transferase</keyword>
<dbReference type="SMART" id="SM00388">
    <property type="entry name" value="HisKA"/>
    <property type="match status" value="1"/>
</dbReference>
<dbReference type="EC" id="2.7.13.3" evidence="3"/>
<dbReference type="Gene3D" id="1.10.8.500">
    <property type="entry name" value="HAMP domain in histidine kinase"/>
    <property type="match status" value="1"/>
</dbReference>
<reference evidence="18 19" key="1">
    <citation type="submission" date="2015-07" db="EMBL/GenBank/DDBJ databases">
        <authorList>
            <person name="Voget S."/>
            <person name="Dogs M."/>
            <person name="Brinkhoff T.H."/>
            <person name="Daniel R."/>
        </authorList>
    </citation>
    <scope>NUCLEOTIDE SEQUENCE [LARGE SCALE GENOMIC DNA]</scope>
    <source>
        <strain evidence="18 19">B14</strain>
    </source>
</reference>
<sequence>MSLLPDGLAGRFALLLSGALIAANVIALGVLSLERGRLDRAALIEREAERIVSFVPAIEAAAPRLRRAIARDASTRFSRVSVDREPLVTQLPAAPRSVALTREISQALGGRDVRAVIRVRPDREGKNRRESIAVSIQLVNAGTGRVQWLNVLSRGEHARPDGVNEKLFLIALVLSLVAVLGVSLVFLRRLTRPLSALAQAARRAGKGDRTARVPETGPLEMREAAAAFNDMQGRISQFDAERMRTLAAVGHDLRTPLTSLRIRAEMIEPEVGLAMIRSLDEMTVMADGLVSFAKDAGEGEEPVALNLRDLLANICTDQGAILQPGADVVVLARPVALGRAFRNLVENAMRYGGGACVFLDAGNGNAVVEIMDEGPGIADDLRESMFEPFVRGEDSRSLATGGAGLGLSIAKGIVRAHGGEIILNNRAEGGLRVTVTLPLAR</sequence>
<dbReference type="SMART" id="SM00304">
    <property type="entry name" value="HAMP"/>
    <property type="match status" value="1"/>
</dbReference>
<keyword evidence="14 15" id="KW-0472">Membrane</keyword>
<evidence type="ECO:0000256" key="14">
    <source>
        <dbReference type="ARBA" id="ARBA00023136"/>
    </source>
</evidence>
<evidence type="ECO:0000256" key="7">
    <source>
        <dbReference type="ARBA" id="ARBA00022679"/>
    </source>
</evidence>
<keyword evidence="11" id="KW-0067">ATP-binding</keyword>
<evidence type="ECO:0000256" key="8">
    <source>
        <dbReference type="ARBA" id="ARBA00022692"/>
    </source>
</evidence>
<evidence type="ECO:0000256" key="4">
    <source>
        <dbReference type="ARBA" id="ARBA00022475"/>
    </source>
</evidence>
<evidence type="ECO:0000256" key="15">
    <source>
        <dbReference type="SAM" id="Phobius"/>
    </source>
</evidence>
<evidence type="ECO:0000256" key="3">
    <source>
        <dbReference type="ARBA" id="ARBA00012438"/>
    </source>
</evidence>
<evidence type="ECO:0000256" key="13">
    <source>
        <dbReference type="ARBA" id="ARBA00023012"/>
    </source>
</evidence>
<accession>A0ABZ2C2C9</accession>
<feature type="transmembrane region" description="Helical" evidence="15">
    <location>
        <begin position="167"/>
        <end position="187"/>
    </location>
</feature>
<dbReference type="SUPFAM" id="SSF55874">
    <property type="entry name" value="ATPase domain of HSP90 chaperone/DNA topoisomerase II/histidine kinase"/>
    <property type="match status" value="1"/>
</dbReference>
<keyword evidence="8 15" id="KW-0812">Transmembrane</keyword>
<dbReference type="InterPro" id="IPR004358">
    <property type="entry name" value="Sig_transdc_His_kin-like_C"/>
</dbReference>
<evidence type="ECO:0000259" key="17">
    <source>
        <dbReference type="PROSITE" id="PS50885"/>
    </source>
</evidence>
<evidence type="ECO:0000256" key="6">
    <source>
        <dbReference type="ARBA" id="ARBA00022553"/>
    </source>
</evidence>
<evidence type="ECO:0000313" key="18">
    <source>
        <dbReference type="EMBL" id="WVX51009.1"/>
    </source>
</evidence>
<keyword evidence="9" id="KW-0547">Nucleotide-binding</keyword>
<dbReference type="PANTHER" id="PTHR44936:SF5">
    <property type="entry name" value="SENSOR HISTIDINE KINASE ENVZ"/>
    <property type="match status" value="1"/>
</dbReference>
<dbReference type="Gene3D" id="1.10.287.130">
    <property type="match status" value="1"/>
</dbReference>
<comment type="catalytic activity">
    <reaction evidence="1">
        <text>ATP + protein L-histidine = ADP + protein N-phospho-L-histidine.</text>
        <dbReference type="EC" id="2.7.13.3"/>
    </reaction>
</comment>
<dbReference type="PROSITE" id="PS50109">
    <property type="entry name" value="HIS_KIN"/>
    <property type="match status" value="1"/>
</dbReference>
<keyword evidence="13" id="KW-0902">Two-component regulatory system</keyword>
<organism evidence="18 19">
    <name type="scientific">Roseobacter fucihabitans</name>
    <dbReference type="NCBI Taxonomy" id="1537242"/>
    <lineage>
        <taxon>Bacteria</taxon>
        <taxon>Pseudomonadati</taxon>
        <taxon>Pseudomonadota</taxon>
        <taxon>Alphaproteobacteria</taxon>
        <taxon>Rhodobacterales</taxon>
        <taxon>Roseobacteraceae</taxon>
        <taxon>Roseobacter</taxon>
    </lineage>
</organism>
<keyword evidence="4" id="KW-1003">Cell membrane</keyword>
<dbReference type="CDD" id="cd06225">
    <property type="entry name" value="HAMP"/>
    <property type="match status" value="1"/>
</dbReference>
<dbReference type="Gene3D" id="3.30.565.10">
    <property type="entry name" value="Histidine kinase-like ATPase, C-terminal domain"/>
    <property type="match status" value="1"/>
</dbReference>
<dbReference type="InterPro" id="IPR050980">
    <property type="entry name" value="2C_sensor_his_kinase"/>
</dbReference>
<dbReference type="SMART" id="SM00387">
    <property type="entry name" value="HATPase_c"/>
    <property type="match status" value="1"/>
</dbReference>
<dbReference type="InterPro" id="IPR005467">
    <property type="entry name" value="His_kinase_dom"/>
</dbReference>
<evidence type="ECO:0000256" key="11">
    <source>
        <dbReference type="ARBA" id="ARBA00022840"/>
    </source>
</evidence>
<evidence type="ECO:0000256" key="12">
    <source>
        <dbReference type="ARBA" id="ARBA00022989"/>
    </source>
</evidence>
<name>A0ABZ2C2C9_9RHOB</name>
<dbReference type="PROSITE" id="PS50885">
    <property type="entry name" value="HAMP"/>
    <property type="match status" value="1"/>
</dbReference>
<evidence type="ECO:0000313" key="19">
    <source>
        <dbReference type="Proteomes" id="UP001318682"/>
    </source>
</evidence>
<keyword evidence="10" id="KW-0418">Kinase</keyword>
<reference evidence="19" key="2">
    <citation type="submission" date="2024-01" db="EMBL/GenBank/DDBJ databases">
        <title>Roseobacter fucihabitans sp. nov., isolated from the brown alga Fucus spiralis.</title>
        <authorList>
            <person name="Hahnke S."/>
            <person name="Berger M."/>
            <person name="Schlingloff A."/>
            <person name="Athale I."/>
            <person name="Neumann-Schaal M."/>
            <person name="Adenaya A."/>
            <person name="Poehlein A."/>
            <person name="Daniel R."/>
            <person name="Pertersen J."/>
            <person name="Brinkhoff T."/>
        </authorList>
    </citation>
    <scope>NUCLEOTIDE SEQUENCE [LARGE SCALE GENOMIC DNA]</scope>
    <source>
        <strain evidence="19">B14</strain>
    </source>
</reference>
<evidence type="ECO:0000256" key="10">
    <source>
        <dbReference type="ARBA" id="ARBA00022777"/>
    </source>
</evidence>
<dbReference type="Pfam" id="PF02518">
    <property type="entry name" value="HATPase_c"/>
    <property type="match status" value="1"/>
</dbReference>
<dbReference type="InterPro" id="IPR003660">
    <property type="entry name" value="HAMP_dom"/>
</dbReference>
<dbReference type="PRINTS" id="PR00344">
    <property type="entry name" value="BCTRLSENSOR"/>
</dbReference>
<keyword evidence="5" id="KW-0997">Cell inner membrane</keyword>
<comment type="subcellular location">
    <subcellularLocation>
        <location evidence="2">Cell inner membrane</location>
        <topology evidence="2">Multi-pass membrane protein</topology>
    </subcellularLocation>
</comment>
<dbReference type="CDD" id="cd00082">
    <property type="entry name" value="HisKA"/>
    <property type="match status" value="1"/>
</dbReference>
<dbReference type="InterPro" id="IPR003594">
    <property type="entry name" value="HATPase_dom"/>
</dbReference>
<dbReference type="SUPFAM" id="SSF158472">
    <property type="entry name" value="HAMP domain-like"/>
    <property type="match status" value="1"/>
</dbReference>